<evidence type="ECO:0000256" key="1">
    <source>
        <dbReference type="ARBA" id="ARBA00007469"/>
    </source>
</evidence>
<comment type="similarity">
    <text evidence="1 2">Belongs to the RNase T2 family.</text>
</comment>
<dbReference type="SUPFAM" id="SSF55895">
    <property type="entry name" value="Ribonuclease Rh-like"/>
    <property type="match status" value="1"/>
</dbReference>
<dbReference type="InterPro" id="IPR036430">
    <property type="entry name" value="RNase_T2-like_sf"/>
</dbReference>
<organism evidence="4 5">
    <name type="scientific">Symbiodinium natans</name>
    <dbReference type="NCBI Taxonomy" id="878477"/>
    <lineage>
        <taxon>Eukaryota</taxon>
        <taxon>Sar</taxon>
        <taxon>Alveolata</taxon>
        <taxon>Dinophyceae</taxon>
        <taxon>Suessiales</taxon>
        <taxon>Symbiodiniaceae</taxon>
        <taxon>Symbiodinium</taxon>
    </lineage>
</organism>
<dbReference type="PROSITE" id="PS00530">
    <property type="entry name" value="RNASE_T2_1"/>
    <property type="match status" value="1"/>
</dbReference>
<dbReference type="InterPro" id="IPR033130">
    <property type="entry name" value="RNase_T2_His_AS_2"/>
</dbReference>
<dbReference type="Gene3D" id="3.90.730.10">
    <property type="entry name" value="Ribonuclease T2-like"/>
    <property type="match status" value="1"/>
</dbReference>
<evidence type="ECO:0000313" key="5">
    <source>
        <dbReference type="Proteomes" id="UP000604046"/>
    </source>
</evidence>
<dbReference type="EMBL" id="CAJNDS010002609">
    <property type="protein sequence ID" value="CAE7543893.1"/>
    <property type="molecule type" value="Genomic_DNA"/>
</dbReference>
<keyword evidence="3" id="KW-0732">Signal</keyword>
<dbReference type="Pfam" id="PF00445">
    <property type="entry name" value="Ribonuclease_T2"/>
    <property type="match status" value="1"/>
</dbReference>
<accession>A0A812TYE5</accession>
<dbReference type="PANTHER" id="PTHR11240">
    <property type="entry name" value="RIBONUCLEASE T2"/>
    <property type="match status" value="1"/>
</dbReference>
<protein>
    <submittedName>
        <fullName evidence="4">Uncharacterized protein</fullName>
    </submittedName>
</protein>
<dbReference type="GO" id="GO:0033897">
    <property type="term" value="F:ribonuclease T2 activity"/>
    <property type="evidence" value="ECO:0007669"/>
    <property type="project" value="InterPro"/>
</dbReference>
<evidence type="ECO:0000313" key="4">
    <source>
        <dbReference type="EMBL" id="CAE7543893.1"/>
    </source>
</evidence>
<name>A0A812TYE5_9DINO</name>
<comment type="caution">
    <text evidence="4">The sequence shown here is derived from an EMBL/GenBank/DDBJ whole genome shotgun (WGS) entry which is preliminary data.</text>
</comment>
<sequence length="158" mass="17880">MASSLPRCLQLCLLCVAVRSVESAKCVYPGGECYELRLQKCKDSANWTIHGLWPEWDNGCPGPKFDVSALTSIRSEMEAKWISCPEFGEANEVFWQHEWEKHGTCSRMDEASFFKKALQLYDQYKVKCGKKKEGDCAICFNEDLVTLETCPPILGLVV</sequence>
<reference evidence="4" key="1">
    <citation type="submission" date="2021-02" db="EMBL/GenBank/DDBJ databases">
        <authorList>
            <person name="Dougan E. K."/>
            <person name="Rhodes N."/>
            <person name="Thang M."/>
            <person name="Chan C."/>
        </authorList>
    </citation>
    <scope>NUCLEOTIDE SEQUENCE</scope>
</reference>
<dbReference type="InterPro" id="IPR018188">
    <property type="entry name" value="RNase_T2_His_AS_1"/>
</dbReference>
<dbReference type="OrthoDB" id="435754at2759"/>
<dbReference type="PROSITE" id="PS00531">
    <property type="entry name" value="RNASE_T2_2"/>
    <property type="match status" value="1"/>
</dbReference>
<dbReference type="GO" id="GO:0003723">
    <property type="term" value="F:RNA binding"/>
    <property type="evidence" value="ECO:0007669"/>
    <property type="project" value="InterPro"/>
</dbReference>
<feature type="chain" id="PRO_5032646130" evidence="3">
    <location>
        <begin position="24"/>
        <end position="158"/>
    </location>
</feature>
<dbReference type="GO" id="GO:0006401">
    <property type="term" value="P:RNA catabolic process"/>
    <property type="evidence" value="ECO:0007669"/>
    <property type="project" value="TreeGrafter"/>
</dbReference>
<evidence type="ECO:0000256" key="2">
    <source>
        <dbReference type="RuleBase" id="RU004328"/>
    </source>
</evidence>
<proteinExistence type="inferred from homology"/>
<feature type="signal peptide" evidence="3">
    <location>
        <begin position="1"/>
        <end position="23"/>
    </location>
</feature>
<dbReference type="PANTHER" id="PTHR11240:SF22">
    <property type="entry name" value="RIBONUCLEASE T2"/>
    <property type="match status" value="1"/>
</dbReference>
<gene>
    <name evidence="4" type="ORF">SNAT2548_LOCUS30505</name>
</gene>
<dbReference type="Proteomes" id="UP000604046">
    <property type="component" value="Unassembled WGS sequence"/>
</dbReference>
<dbReference type="AlphaFoldDB" id="A0A812TYE5"/>
<dbReference type="InterPro" id="IPR001568">
    <property type="entry name" value="RNase_T2-like"/>
</dbReference>
<dbReference type="GO" id="GO:0005576">
    <property type="term" value="C:extracellular region"/>
    <property type="evidence" value="ECO:0007669"/>
    <property type="project" value="TreeGrafter"/>
</dbReference>
<evidence type="ECO:0000256" key="3">
    <source>
        <dbReference type="SAM" id="SignalP"/>
    </source>
</evidence>
<keyword evidence="5" id="KW-1185">Reference proteome</keyword>